<comment type="caution">
    <text evidence="1">The sequence shown here is derived from an EMBL/GenBank/DDBJ whole genome shotgun (WGS) entry which is preliminary data.</text>
</comment>
<gene>
    <name evidence="1" type="ORF">GCM10008018_38540</name>
</gene>
<evidence type="ECO:0000313" key="1">
    <source>
        <dbReference type="EMBL" id="GFZ88764.1"/>
    </source>
</evidence>
<sequence length="47" mass="5584">MNVNKQPRHRFNPKDVEMEQEDGWSEKVIIIVSGLRYILQERRVGTS</sequence>
<organism evidence="1 2">
    <name type="scientific">Paenibacillus marchantiophytorum</name>
    <dbReference type="NCBI Taxonomy" id="1619310"/>
    <lineage>
        <taxon>Bacteria</taxon>
        <taxon>Bacillati</taxon>
        <taxon>Bacillota</taxon>
        <taxon>Bacilli</taxon>
        <taxon>Bacillales</taxon>
        <taxon>Paenibacillaceae</taxon>
        <taxon>Paenibacillus</taxon>
    </lineage>
</organism>
<name>A0ABQ1EVX8_9BACL</name>
<protein>
    <submittedName>
        <fullName evidence="1">Uncharacterized protein</fullName>
    </submittedName>
</protein>
<evidence type="ECO:0000313" key="2">
    <source>
        <dbReference type="Proteomes" id="UP000615455"/>
    </source>
</evidence>
<dbReference type="Proteomes" id="UP000615455">
    <property type="component" value="Unassembled WGS sequence"/>
</dbReference>
<proteinExistence type="predicted"/>
<dbReference type="RefSeq" id="WP_189014046.1">
    <property type="nucleotide sequence ID" value="NZ_BMHE01000020.1"/>
</dbReference>
<keyword evidence="2" id="KW-1185">Reference proteome</keyword>
<dbReference type="EMBL" id="BMHE01000020">
    <property type="protein sequence ID" value="GFZ88764.1"/>
    <property type="molecule type" value="Genomic_DNA"/>
</dbReference>
<reference evidence="2" key="1">
    <citation type="journal article" date="2019" name="Int. J. Syst. Evol. Microbiol.">
        <title>The Global Catalogue of Microorganisms (GCM) 10K type strain sequencing project: providing services to taxonomists for standard genome sequencing and annotation.</title>
        <authorList>
            <consortium name="The Broad Institute Genomics Platform"/>
            <consortium name="The Broad Institute Genome Sequencing Center for Infectious Disease"/>
            <person name="Wu L."/>
            <person name="Ma J."/>
        </authorList>
    </citation>
    <scope>NUCLEOTIDE SEQUENCE [LARGE SCALE GENOMIC DNA]</scope>
    <source>
        <strain evidence="2">CGMCC 1.15043</strain>
    </source>
</reference>
<accession>A0ABQ1EVX8</accession>